<dbReference type="OrthoDB" id="1934488at2"/>
<accession>W6NKD3</accession>
<proteinExistence type="predicted"/>
<evidence type="ECO:0008006" key="3">
    <source>
        <dbReference type="Google" id="ProtNLM"/>
    </source>
</evidence>
<dbReference type="AlphaFoldDB" id="W6NKD3"/>
<dbReference type="Proteomes" id="UP000019482">
    <property type="component" value="Unassembled WGS sequence"/>
</dbReference>
<evidence type="ECO:0000313" key="1">
    <source>
        <dbReference type="EMBL" id="CDL92347.1"/>
    </source>
</evidence>
<dbReference type="RefSeq" id="WP_017752736.1">
    <property type="nucleotide sequence ID" value="NZ_CBXI010000040.1"/>
</dbReference>
<gene>
    <name evidence="1" type="ORF">CTDIVETGP_2417</name>
</gene>
<name>W6NKD3_CLOTY</name>
<sequence>MKHSKFIAGTLVGAAVSMMIMPEIDRSTKKRIRRTSDRMKNAIIGWMK</sequence>
<comment type="caution">
    <text evidence="1">The sequence shown here is derived from an EMBL/GenBank/DDBJ whole genome shotgun (WGS) entry which is preliminary data.</text>
</comment>
<dbReference type="EMBL" id="CBXI010000040">
    <property type="protein sequence ID" value="CDL92347.1"/>
    <property type="molecule type" value="Genomic_DNA"/>
</dbReference>
<dbReference type="GeneID" id="41186030"/>
<organism evidence="1 2">
    <name type="scientific">Clostridium tyrobutyricum DIVETGP</name>
    <dbReference type="NCBI Taxonomy" id="1408889"/>
    <lineage>
        <taxon>Bacteria</taxon>
        <taxon>Bacillati</taxon>
        <taxon>Bacillota</taxon>
        <taxon>Clostridia</taxon>
        <taxon>Eubacteriales</taxon>
        <taxon>Clostridiaceae</taxon>
        <taxon>Clostridium</taxon>
    </lineage>
</organism>
<evidence type="ECO:0000313" key="2">
    <source>
        <dbReference type="Proteomes" id="UP000019482"/>
    </source>
</evidence>
<keyword evidence="2" id="KW-1185">Reference proteome</keyword>
<reference evidence="1 2" key="1">
    <citation type="journal article" date="2015" name="Genome Announc.">
        <title>Draft Genome Sequence of Clostridium tyrobutyricum Strain DIVETGP, Isolated from Cow's Milk for Grana Padano Production.</title>
        <authorList>
            <person name="Soggiu A."/>
            <person name="Piras C."/>
            <person name="Gaiarsa S."/>
            <person name="Sassera D."/>
            <person name="Roncada P."/>
            <person name="Bendixen E."/>
            <person name="Brasca M."/>
            <person name="Bonizzi L."/>
        </authorList>
    </citation>
    <scope>NUCLEOTIDE SEQUENCE [LARGE SCALE GENOMIC DNA]</scope>
    <source>
        <strain evidence="1 2">DIVETGP</strain>
    </source>
</reference>
<protein>
    <recommendedName>
        <fullName evidence="3">YtxH domain-containing protein</fullName>
    </recommendedName>
</protein>